<keyword evidence="8" id="KW-1185">Reference proteome</keyword>
<proteinExistence type="predicted"/>
<keyword evidence="1 4" id="KW-0489">Methyltransferase</keyword>
<dbReference type="GO" id="GO:0016274">
    <property type="term" value="F:protein-arginine N-methyltransferase activity"/>
    <property type="evidence" value="ECO:0007669"/>
    <property type="project" value="InterPro"/>
</dbReference>
<dbReference type="PANTHER" id="PTHR11006:SF73">
    <property type="entry name" value="PROTEIN ARGININE N-METHYLTRANSFERASE 6"/>
    <property type="match status" value="1"/>
</dbReference>
<protein>
    <recommendedName>
        <fullName evidence="6">Protein arginine N-methyltransferase domain-containing protein</fullName>
    </recommendedName>
</protein>
<dbReference type="GO" id="GO:0032259">
    <property type="term" value="P:methylation"/>
    <property type="evidence" value="ECO:0007669"/>
    <property type="project" value="UniProtKB-KW"/>
</dbReference>
<name>A0A8T0NJE6_PANVG</name>
<gene>
    <name evidence="7" type="ORF">PVAP13_9KG156800</name>
</gene>
<dbReference type="CDD" id="cd02440">
    <property type="entry name" value="AdoMet_MTases"/>
    <property type="match status" value="1"/>
</dbReference>
<dbReference type="Gene3D" id="3.40.50.150">
    <property type="entry name" value="Vaccinia Virus protein VP39"/>
    <property type="match status" value="2"/>
</dbReference>
<dbReference type="InterPro" id="IPR025799">
    <property type="entry name" value="Arg_MeTrfase"/>
</dbReference>
<feature type="compositionally biased region" description="Polar residues" evidence="5">
    <location>
        <begin position="286"/>
        <end position="298"/>
    </location>
</feature>
<dbReference type="AlphaFoldDB" id="A0A8T0NJE6"/>
<evidence type="ECO:0000259" key="6">
    <source>
        <dbReference type="Pfam" id="PF22528"/>
    </source>
</evidence>
<evidence type="ECO:0000256" key="4">
    <source>
        <dbReference type="PROSITE-ProRule" id="PRU01015"/>
    </source>
</evidence>
<keyword evidence="2 4" id="KW-0808">Transferase</keyword>
<dbReference type="SUPFAM" id="SSF53335">
    <property type="entry name" value="S-adenosyl-L-methionine-dependent methyltransferases"/>
    <property type="match status" value="1"/>
</dbReference>
<comment type="caution">
    <text evidence="7">The sequence shown here is derived from an EMBL/GenBank/DDBJ whole genome shotgun (WGS) entry which is preliminary data.</text>
</comment>
<feature type="domain" description="Protein arginine N-methyltransferase" evidence="6">
    <location>
        <begin position="173"/>
        <end position="277"/>
    </location>
</feature>
<organism evidence="7 8">
    <name type="scientific">Panicum virgatum</name>
    <name type="common">Blackwell switchgrass</name>
    <dbReference type="NCBI Taxonomy" id="38727"/>
    <lineage>
        <taxon>Eukaryota</taxon>
        <taxon>Viridiplantae</taxon>
        <taxon>Streptophyta</taxon>
        <taxon>Embryophyta</taxon>
        <taxon>Tracheophyta</taxon>
        <taxon>Spermatophyta</taxon>
        <taxon>Magnoliopsida</taxon>
        <taxon>Liliopsida</taxon>
        <taxon>Poales</taxon>
        <taxon>Poaceae</taxon>
        <taxon>PACMAD clade</taxon>
        <taxon>Panicoideae</taxon>
        <taxon>Panicodae</taxon>
        <taxon>Paniceae</taxon>
        <taxon>Panicinae</taxon>
        <taxon>Panicum</taxon>
        <taxon>Panicum sect. Hiantes</taxon>
    </lineage>
</organism>
<sequence>MFTGGADGNGHLPRPRRPRRGGLGGGGIGAPPGQGASTVQPHPAAPPCTDYDMAYFRAYSHIGVHEEMLKDHVRTSTYRNAIMHHQDLISGKVYAVDASDIAIQAMEIVRENELSDKVVVLHGRIEDVIIEEKVDVIVSEWMGYMLLYESMLGSVIFARDKWLKPGGLILPSHASLYMAPITNSQRYHDSVYFWRDVYGIKMSSMMPLAKQCAFMEPSVETISGENVLTWPTVVSQVDCYTIQAQELETIIATFKFTSMLQAPLHGFAFWFDVEFNGPVRQKSKKQANQSLDGNTQNASPSSKKKKPDVSIVLSTAPEDAPTHWQQTLLYLFEPIELKKDQNIEGSVTISQSQQHARFLNICLKYFTGDQWYVKESVMR</sequence>
<dbReference type="Proteomes" id="UP000823388">
    <property type="component" value="Chromosome 9K"/>
</dbReference>
<dbReference type="EMBL" id="CM029053">
    <property type="protein sequence ID" value="KAG2548262.1"/>
    <property type="molecule type" value="Genomic_DNA"/>
</dbReference>
<reference evidence="7" key="1">
    <citation type="submission" date="2020-05" db="EMBL/GenBank/DDBJ databases">
        <title>WGS assembly of Panicum virgatum.</title>
        <authorList>
            <person name="Lovell J.T."/>
            <person name="Jenkins J."/>
            <person name="Shu S."/>
            <person name="Juenger T.E."/>
            <person name="Schmutz J."/>
        </authorList>
    </citation>
    <scope>NUCLEOTIDE SEQUENCE</scope>
    <source>
        <strain evidence="7">AP13</strain>
    </source>
</reference>
<feature type="region of interest" description="Disordered" evidence="5">
    <location>
        <begin position="1"/>
        <end position="44"/>
    </location>
</feature>
<dbReference type="InterPro" id="IPR055135">
    <property type="entry name" value="PRMT_dom"/>
</dbReference>
<evidence type="ECO:0000256" key="2">
    <source>
        <dbReference type="ARBA" id="ARBA00022679"/>
    </source>
</evidence>
<keyword evidence="3 4" id="KW-0949">S-adenosyl-L-methionine</keyword>
<dbReference type="Gene3D" id="2.70.160.11">
    <property type="entry name" value="Hnrnp arginine n-methyltransferase1"/>
    <property type="match status" value="1"/>
</dbReference>
<evidence type="ECO:0000313" key="8">
    <source>
        <dbReference type="Proteomes" id="UP000823388"/>
    </source>
</evidence>
<evidence type="ECO:0000256" key="1">
    <source>
        <dbReference type="ARBA" id="ARBA00022603"/>
    </source>
</evidence>
<dbReference type="FunFam" id="2.70.160.11:FF:000008">
    <property type="entry name" value="Protein arginine N-methyltransferase 6"/>
    <property type="match status" value="1"/>
</dbReference>
<dbReference type="InterPro" id="IPR029063">
    <property type="entry name" value="SAM-dependent_MTases_sf"/>
</dbReference>
<accession>A0A8T0NJE6</accession>
<dbReference type="GO" id="GO:0042054">
    <property type="term" value="F:histone methyltransferase activity"/>
    <property type="evidence" value="ECO:0007669"/>
    <property type="project" value="TreeGrafter"/>
</dbReference>
<evidence type="ECO:0000256" key="3">
    <source>
        <dbReference type="ARBA" id="ARBA00022691"/>
    </source>
</evidence>
<evidence type="ECO:0000313" key="7">
    <source>
        <dbReference type="EMBL" id="KAG2548262.1"/>
    </source>
</evidence>
<evidence type="ECO:0000256" key="5">
    <source>
        <dbReference type="SAM" id="MobiDB-lite"/>
    </source>
</evidence>
<feature type="region of interest" description="Disordered" evidence="5">
    <location>
        <begin position="282"/>
        <end position="309"/>
    </location>
</feature>
<dbReference type="Pfam" id="PF22528">
    <property type="entry name" value="PRMT_C"/>
    <property type="match status" value="2"/>
</dbReference>
<feature type="compositionally biased region" description="Gly residues" evidence="5">
    <location>
        <begin position="21"/>
        <end position="32"/>
    </location>
</feature>
<feature type="domain" description="Protein arginine N-methyltransferase" evidence="6">
    <location>
        <begin position="308"/>
        <end position="368"/>
    </location>
</feature>
<dbReference type="PROSITE" id="PS51678">
    <property type="entry name" value="SAM_MT_PRMT"/>
    <property type="match status" value="1"/>
</dbReference>
<dbReference type="PANTHER" id="PTHR11006">
    <property type="entry name" value="PROTEIN ARGININE N-METHYLTRANSFERASE"/>
    <property type="match status" value="1"/>
</dbReference>